<organism evidence="6">
    <name type="scientific">marine sediment metagenome</name>
    <dbReference type="NCBI Taxonomy" id="412755"/>
    <lineage>
        <taxon>unclassified sequences</taxon>
        <taxon>metagenomes</taxon>
        <taxon>ecological metagenomes</taxon>
    </lineage>
</organism>
<dbReference type="GO" id="GO:0003727">
    <property type="term" value="F:single-stranded RNA binding"/>
    <property type="evidence" value="ECO:0007669"/>
    <property type="project" value="TreeGrafter"/>
</dbReference>
<comment type="subcellular location">
    <subcellularLocation>
        <location evidence="1">Cytoplasm</location>
    </subcellularLocation>
</comment>
<evidence type="ECO:0000256" key="1">
    <source>
        <dbReference type="ARBA" id="ARBA00004496"/>
    </source>
</evidence>
<keyword evidence="3" id="KW-0540">Nuclease</keyword>
<dbReference type="HAMAP" id="MF_00801">
    <property type="entry name" value="Endonuclease_5"/>
    <property type="match status" value="1"/>
</dbReference>
<dbReference type="GO" id="GO:0043737">
    <property type="term" value="F:deoxyribonuclease V activity"/>
    <property type="evidence" value="ECO:0007669"/>
    <property type="project" value="TreeGrafter"/>
</dbReference>
<reference evidence="6" key="1">
    <citation type="journal article" date="2014" name="Front. Microbiol.">
        <title>High frequency of phylogenetically diverse reductive dehalogenase-homologous genes in deep subseafloor sedimentary metagenomes.</title>
        <authorList>
            <person name="Kawai M."/>
            <person name="Futagami T."/>
            <person name="Toyoda A."/>
            <person name="Takaki Y."/>
            <person name="Nishi S."/>
            <person name="Hori S."/>
            <person name="Arai W."/>
            <person name="Tsubouchi T."/>
            <person name="Morono Y."/>
            <person name="Uchiyama I."/>
            <person name="Ito T."/>
            <person name="Fujiyama A."/>
            <person name="Inagaki F."/>
            <person name="Takami H."/>
        </authorList>
    </citation>
    <scope>NUCLEOTIDE SEQUENCE</scope>
    <source>
        <strain evidence="6">Expedition CK06-06</strain>
    </source>
</reference>
<accession>X1D3M8</accession>
<evidence type="ECO:0000256" key="2">
    <source>
        <dbReference type="ARBA" id="ARBA00022490"/>
    </source>
</evidence>
<comment type="caution">
    <text evidence="6">The sequence shown here is derived from an EMBL/GenBank/DDBJ whole genome shotgun (WGS) entry which is preliminary data.</text>
</comment>
<keyword evidence="5" id="KW-0378">Hydrolase</keyword>
<protein>
    <recommendedName>
        <fullName evidence="7">Endonuclease V</fullName>
    </recommendedName>
</protein>
<dbReference type="Gene3D" id="3.30.2170.10">
    <property type="entry name" value="archaeoglobus fulgidus dsm 4304 superfamily"/>
    <property type="match status" value="1"/>
</dbReference>
<dbReference type="GO" id="GO:0006281">
    <property type="term" value="P:DNA repair"/>
    <property type="evidence" value="ECO:0007669"/>
    <property type="project" value="InterPro"/>
</dbReference>
<evidence type="ECO:0000256" key="5">
    <source>
        <dbReference type="ARBA" id="ARBA00022801"/>
    </source>
</evidence>
<dbReference type="GO" id="GO:0016891">
    <property type="term" value="F:RNA endonuclease activity producing 5'-phosphomonoesters, hydrolytic mechanism"/>
    <property type="evidence" value="ECO:0007669"/>
    <property type="project" value="TreeGrafter"/>
</dbReference>
<dbReference type="Pfam" id="PF04493">
    <property type="entry name" value="Endonuclease_5"/>
    <property type="match status" value="1"/>
</dbReference>
<gene>
    <name evidence="6" type="ORF">S01H4_45920</name>
</gene>
<sequence length="240" mass="25771">MNVNSLHSWQVSTAEALDIQLRLASQVSRSNEVTSPRFIAGVDISVNRAQGTATGAVVVLNYPELRLVETKIVNGKLDFPYVPGLLSFREAPLTLAACEQLGVTPDLILVDGQGIAHPRRMGLASHLGLFLDTPTIGCAKSRLCGSHQAPGEKPGSYAEVVDGGETIGAALRTKLGTKPIYVSIGHRVDLETAIYWVLECCRGYRLPEPTRLAHLAAGGNLKPERDTVVSAADYQGRLFD</sequence>
<dbReference type="GO" id="GO:0005737">
    <property type="term" value="C:cytoplasm"/>
    <property type="evidence" value="ECO:0007669"/>
    <property type="project" value="UniProtKB-SubCell"/>
</dbReference>
<keyword evidence="4" id="KW-0255">Endonuclease</keyword>
<evidence type="ECO:0000256" key="4">
    <source>
        <dbReference type="ARBA" id="ARBA00022759"/>
    </source>
</evidence>
<dbReference type="AlphaFoldDB" id="X1D3M8"/>
<dbReference type="PANTHER" id="PTHR28511">
    <property type="entry name" value="ENDONUCLEASE V"/>
    <property type="match status" value="1"/>
</dbReference>
<dbReference type="InterPro" id="IPR007581">
    <property type="entry name" value="Endonuclease-V"/>
</dbReference>
<proteinExistence type="inferred from homology"/>
<dbReference type="NCBIfam" id="NF008629">
    <property type="entry name" value="PRK11617.1"/>
    <property type="match status" value="1"/>
</dbReference>
<dbReference type="PANTHER" id="PTHR28511:SF1">
    <property type="entry name" value="ENDONUCLEASE V"/>
    <property type="match status" value="1"/>
</dbReference>
<evidence type="ECO:0000313" key="6">
    <source>
        <dbReference type="EMBL" id="GAH02860.1"/>
    </source>
</evidence>
<dbReference type="CDD" id="cd06559">
    <property type="entry name" value="Endonuclease_V"/>
    <property type="match status" value="1"/>
</dbReference>
<evidence type="ECO:0000256" key="3">
    <source>
        <dbReference type="ARBA" id="ARBA00022722"/>
    </source>
</evidence>
<evidence type="ECO:0008006" key="7">
    <source>
        <dbReference type="Google" id="ProtNLM"/>
    </source>
</evidence>
<name>X1D3M8_9ZZZZ</name>
<dbReference type="EMBL" id="BART01025603">
    <property type="protein sequence ID" value="GAH02860.1"/>
    <property type="molecule type" value="Genomic_DNA"/>
</dbReference>
<keyword evidence="2" id="KW-0963">Cytoplasm</keyword>